<protein>
    <submittedName>
        <fullName evidence="2">Uncharacterized protein</fullName>
    </submittedName>
</protein>
<dbReference type="Proteomes" id="UP000177905">
    <property type="component" value="Unassembled WGS sequence"/>
</dbReference>
<evidence type="ECO:0000256" key="1">
    <source>
        <dbReference type="SAM" id="Phobius"/>
    </source>
</evidence>
<dbReference type="AlphaFoldDB" id="A0A1F4S8P1"/>
<evidence type="ECO:0000313" key="2">
    <source>
        <dbReference type="EMBL" id="OGC16771.1"/>
    </source>
</evidence>
<sequence>MGSLRYEAPSMPTKGGEKGDQEMNKILKSLVYIVVICFCWSNIIIVCFAEIKESSEATTSEKVYISAESRIRGLAIKNENNRKISSFIVGGSGLLLITLGLFLTSNNQNYDDSTSSLSLFSIIEGFACMISGAVLYFIPTGVENDYISIQKVDDGSEKGRIERNLLAENSLKNGAEKAHNERLWGCGLSWGAGLLYVGMGDSYSAVGVLFLGIGLYSWFNKSEIEREYEQYLGDKELISKQLKTTITSLEGTFILLGQ</sequence>
<comment type="caution">
    <text evidence="2">The sequence shown here is derived from an EMBL/GenBank/DDBJ whole genome shotgun (WGS) entry which is preliminary data.</text>
</comment>
<keyword evidence="1" id="KW-1133">Transmembrane helix</keyword>
<feature type="transmembrane region" description="Helical" evidence="1">
    <location>
        <begin position="84"/>
        <end position="105"/>
    </location>
</feature>
<feature type="transmembrane region" description="Helical" evidence="1">
    <location>
        <begin position="202"/>
        <end position="219"/>
    </location>
</feature>
<accession>A0A1F4S8P1</accession>
<dbReference type="EMBL" id="MEUA01000003">
    <property type="protein sequence ID" value="OGC16771.1"/>
    <property type="molecule type" value="Genomic_DNA"/>
</dbReference>
<reference evidence="2 3" key="1">
    <citation type="journal article" date="2016" name="Nat. Commun.">
        <title>Thousands of microbial genomes shed light on interconnected biogeochemical processes in an aquifer system.</title>
        <authorList>
            <person name="Anantharaman K."/>
            <person name="Brown C.T."/>
            <person name="Hug L.A."/>
            <person name="Sharon I."/>
            <person name="Castelle C.J."/>
            <person name="Probst A.J."/>
            <person name="Thomas B.C."/>
            <person name="Singh A."/>
            <person name="Wilkins M.J."/>
            <person name="Karaoz U."/>
            <person name="Brodie E.L."/>
            <person name="Williams K.H."/>
            <person name="Hubbard S.S."/>
            <person name="Banfield J.F."/>
        </authorList>
    </citation>
    <scope>NUCLEOTIDE SEQUENCE [LARGE SCALE GENOMIC DNA]</scope>
</reference>
<organism evidence="2 3">
    <name type="scientific">candidate division WOR-1 bacterium RIFOXYB2_FULL_36_35</name>
    <dbReference type="NCBI Taxonomy" id="1802578"/>
    <lineage>
        <taxon>Bacteria</taxon>
        <taxon>Bacillati</taxon>
        <taxon>Saganbacteria</taxon>
    </lineage>
</organism>
<gene>
    <name evidence="2" type="ORF">A2290_00235</name>
</gene>
<keyword evidence="1" id="KW-0472">Membrane</keyword>
<proteinExistence type="predicted"/>
<feature type="transmembrane region" description="Helical" evidence="1">
    <location>
        <begin position="117"/>
        <end position="138"/>
    </location>
</feature>
<name>A0A1F4S8P1_UNCSA</name>
<keyword evidence="1" id="KW-0812">Transmembrane</keyword>
<evidence type="ECO:0000313" key="3">
    <source>
        <dbReference type="Proteomes" id="UP000177905"/>
    </source>
</evidence>
<feature type="transmembrane region" description="Helical" evidence="1">
    <location>
        <begin position="30"/>
        <end position="51"/>
    </location>
</feature>